<dbReference type="InterPro" id="IPR011990">
    <property type="entry name" value="TPR-like_helical_dom_sf"/>
</dbReference>
<feature type="region of interest" description="Disordered" evidence="1">
    <location>
        <begin position="703"/>
        <end position="722"/>
    </location>
</feature>
<dbReference type="InterPro" id="IPR011993">
    <property type="entry name" value="PH-like_dom_sf"/>
</dbReference>
<dbReference type="Pfam" id="PF00169">
    <property type="entry name" value="PH"/>
    <property type="match status" value="1"/>
</dbReference>
<feature type="domain" description="PH" evidence="2">
    <location>
        <begin position="3"/>
        <end position="102"/>
    </location>
</feature>
<dbReference type="OrthoDB" id="9970435at2759"/>
<dbReference type="EMBL" id="CAKKNE010000003">
    <property type="protein sequence ID" value="CAH0371188.1"/>
    <property type="molecule type" value="Genomic_DNA"/>
</dbReference>
<evidence type="ECO:0000256" key="1">
    <source>
        <dbReference type="SAM" id="MobiDB-lite"/>
    </source>
</evidence>
<dbReference type="Proteomes" id="UP000789595">
    <property type="component" value="Unassembled WGS sequence"/>
</dbReference>
<organism evidence="3 4">
    <name type="scientific">Pelagomonas calceolata</name>
    <dbReference type="NCBI Taxonomy" id="35677"/>
    <lineage>
        <taxon>Eukaryota</taxon>
        <taxon>Sar</taxon>
        <taxon>Stramenopiles</taxon>
        <taxon>Ochrophyta</taxon>
        <taxon>Pelagophyceae</taxon>
        <taxon>Pelagomonadales</taxon>
        <taxon>Pelagomonadaceae</taxon>
        <taxon>Pelagomonas</taxon>
    </lineage>
</organism>
<dbReference type="Gene3D" id="1.25.40.10">
    <property type="entry name" value="Tetratricopeptide repeat domain"/>
    <property type="match status" value="1"/>
</dbReference>
<name>A0A8J2SFP5_9STRA</name>
<dbReference type="SMART" id="SM00233">
    <property type="entry name" value="PH"/>
    <property type="match status" value="1"/>
</dbReference>
<protein>
    <recommendedName>
        <fullName evidence="2">PH domain-containing protein</fullName>
    </recommendedName>
</protein>
<comment type="caution">
    <text evidence="3">The sequence shown here is derived from an EMBL/GenBank/DDBJ whole genome shotgun (WGS) entry which is preliminary data.</text>
</comment>
<dbReference type="Gene3D" id="2.30.29.30">
    <property type="entry name" value="Pleckstrin-homology domain (PH domain)/Phosphotyrosine-binding domain (PTB)"/>
    <property type="match status" value="1"/>
</dbReference>
<reference evidence="3" key="1">
    <citation type="submission" date="2021-11" db="EMBL/GenBank/DDBJ databases">
        <authorList>
            <consortium name="Genoscope - CEA"/>
            <person name="William W."/>
        </authorList>
    </citation>
    <scope>NUCLEOTIDE SEQUENCE</scope>
</reference>
<dbReference type="PANTHER" id="PTHR12136:SF41">
    <property type="entry name" value="PLECKSTRIN HOMOLOGY (PH) AND LIPID-BINDING START DOMAINS-CONTAINING PROTEIN"/>
    <property type="match status" value="1"/>
</dbReference>
<dbReference type="InterPro" id="IPR045096">
    <property type="entry name" value="EDR2-like"/>
</dbReference>
<feature type="region of interest" description="Disordered" evidence="1">
    <location>
        <begin position="40"/>
        <end position="59"/>
    </location>
</feature>
<gene>
    <name evidence="3" type="ORF">PECAL_3P11180</name>
</gene>
<dbReference type="InterPro" id="IPR001849">
    <property type="entry name" value="PH_domain"/>
</dbReference>
<dbReference type="SUPFAM" id="SSF50729">
    <property type="entry name" value="PH domain-like"/>
    <property type="match status" value="1"/>
</dbReference>
<proteinExistence type="predicted"/>
<keyword evidence="4" id="KW-1185">Reference proteome</keyword>
<evidence type="ECO:0000313" key="3">
    <source>
        <dbReference type="EMBL" id="CAH0371188.1"/>
    </source>
</evidence>
<evidence type="ECO:0000313" key="4">
    <source>
        <dbReference type="Proteomes" id="UP000789595"/>
    </source>
</evidence>
<dbReference type="Pfam" id="PF07059">
    <property type="entry name" value="EDR2_C"/>
    <property type="match status" value="1"/>
</dbReference>
<sequence>MADTVLEGTARKRGQYRGAWRARYFVLNAAQSRLDYWESREDKEANQKPRGAIRVRGASPLDDKDEPFGLVVRAANAYDEWLALDSLHERDRWVTALQKASLPSESFEPDDDVWEDATHNTDAGDIRNATVYDCSVSRHHLQLEFAYHILVQGERGEPWSVRRSHNALRSLLRTQCDLSQLDEECAKDRALDPRRFLASRLRRRVALVNSLLSRVMTSPDFRAFVTEDDEDVPPEEPPPPQQRDVAWLVPLLPDPRIAALCGAVLCGVVSRAYGVPNGLVVAIFAAGAATGLACAGVVPVQRVEKATEDGGTCTLPRWPRVGGHCWSEPRAALFRVRGPTYLTDRIKEPSDSALCRLIGVDLFSTDTPESNLCRRKESFAQRVGSDAPPLIIALNFCLPWGNFALYWAAPEEEHDVLQQFLDSDDDAYRDARLKLIPRVVEGNWLVRRAVGPGSKAAKLAETIELKYSKGNGYVEVSADLCGSATARRILSVVRSGTSGLVLDLALVVEGTTEAELPERVLGAARLHRVDPDLAEPLPAECEARGTAYNLMTSLRKLGRYAEIIRILRPLVPNVADALGIEHELTLRLRWVLGECLAMGRDHREGWDMLEDTWRRAKRVFGPSHEITRGVGRSLYDALPVPRFKIGARVECRMDGEKYYKGTVLCHHYCEESWEHGVFAPYQVELDDGSLIYVIKDDGRIRATASDTSDEPVAAPNTPDGDA</sequence>
<dbReference type="PROSITE" id="PS50003">
    <property type="entry name" value="PH_DOMAIN"/>
    <property type="match status" value="1"/>
</dbReference>
<dbReference type="PANTHER" id="PTHR12136">
    <property type="entry name" value="ENHANCED DISEASE RESISTANCE-RELATED"/>
    <property type="match status" value="1"/>
</dbReference>
<dbReference type="AlphaFoldDB" id="A0A8J2SFP5"/>
<accession>A0A8J2SFP5</accession>
<dbReference type="InterPro" id="IPR009769">
    <property type="entry name" value="EDR2_C"/>
</dbReference>
<evidence type="ECO:0000259" key="2">
    <source>
        <dbReference type="PROSITE" id="PS50003"/>
    </source>
</evidence>